<accession>A0A835DHF2</accession>
<reference evidence="3 4" key="1">
    <citation type="submission" date="2020-04" db="EMBL/GenBank/DDBJ databases">
        <title>Plant Genome Project.</title>
        <authorList>
            <person name="Zhang R.-G."/>
        </authorList>
    </citation>
    <scope>NUCLEOTIDE SEQUENCE [LARGE SCALE GENOMIC DNA]</scope>
    <source>
        <strain evidence="3">YNK0</strain>
        <tissue evidence="3">Leaf</tissue>
    </source>
</reference>
<feature type="repeat" description="PPR" evidence="2">
    <location>
        <begin position="22"/>
        <end position="52"/>
    </location>
</feature>
<dbReference type="OMA" id="HIAVWGA"/>
<dbReference type="InterPro" id="IPR011990">
    <property type="entry name" value="TPR-like_helical_dom_sf"/>
</dbReference>
<dbReference type="FunFam" id="1.25.40.10:FF:000682">
    <property type="entry name" value="Pentatricopeptide repeat-containing protein At3g16610"/>
    <property type="match status" value="1"/>
</dbReference>
<organism evidence="3 4">
    <name type="scientific">Tetracentron sinense</name>
    <name type="common">Spur-leaf</name>
    <dbReference type="NCBI Taxonomy" id="13715"/>
    <lineage>
        <taxon>Eukaryota</taxon>
        <taxon>Viridiplantae</taxon>
        <taxon>Streptophyta</taxon>
        <taxon>Embryophyta</taxon>
        <taxon>Tracheophyta</taxon>
        <taxon>Spermatophyta</taxon>
        <taxon>Magnoliopsida</taxon>
        <taxon>Trochodendrales</taxon>
        <taxon>Trochodendraceae</taxon>
        <taxon>Tetracentron</taxon>
    </lineage>
</organism>
<feature type="repeat" description="PPR" evidence="2">
    <location>
        <begin position="187"/>
        <end position="221"/>
    </location>
</feature>
<feature type="repeat" description="PPR" evidence="2">
    <location>
        <begin position="291"/>
        <end position="325"/>
    </location>
</feature>
<evidence type="ECO:0008006" key="5">
    <source>
        <dbReference type="Google" id="ProtNLM"/>
    </source>
</evidence>
<keyword evidence="1" id="KW-0677">Repeat</keyword>
<evidence type="ECO:0000313" key="4">
    <source>
        <dbReference type="Proteomes" id="UP000655225"/>
    </source>
</evidence>
<feature type="repeat" description="PPR" evidence="2">
    <location>
        <begin position="53"/>
        <end position="83"/>
    </location>
</feature>
<dbReference type="Gene3D" id="1.25.40.10">
    <property type="entry name" value="Tetratricopeptide repeat domain"/>
    <property type="match status" value="4"/>
</dbReference>
<name>A0A835DHF2_TETSI</name>
<evidence type="ECO:0000256" key="2">
    <source>
        <dbReference type="PROSITE-ProRule" id="PRU00708"/>
    </source>
</evidence>
<evidence type="ECO:0000313" key="3">
    <source>
        <dbReference type="EMBL" id="KAF8404493.1"/>
    </source>
</evidence>
<dbReference type="InterPro" id="IPR002885">
    <property type="entry name" value="PPR_rpt"/>
</dbReference>
<dbReference type="InterPro" id="IPR046960">
    <property type="entry name" value="PPR_At4g14850-like_plant"/>
</dbReference>
<dbReference type="SUPFAM" id="SSF48452">
    <property type="entry name" value="TPR-like"/>
    <property type="match status" value="1"/>
</dbReference>
<dbReference type="EMBL" id="JABCRI010000006">
    <property type="protein sequence ID" value="KAF8404493.1"/>
    <property type="molecule type" value="Genomic_DNA"/>
</dbReference>
<protein>
    <recommendedName>
        <fullName evidence="5">Pentatricopeptide repeat-containing protein</fullName>
    </recommendedName>
</protein>
<dbReference type="GO" id="GO:0003723">
    <property type="term" value="F:RNA binding"/>
    <property type="evidence" value="ECO:0007669"/>
    <property type="project" value="InterPro"/>
</dbReference>
<feature type="repeat" description="PPR" evidence="2">
    <location>
        <begin position="125"/>
        <end position="159"/>
    </location>
</feature>
<dbReference type="OrthoDB" id="185373at2759"/>
<dbReference type="AlphaFoldDB" id="A0A835DHF2"/>
<gene>
    <name evidence="3" type="ORF">HHK36_009378</name>
</gene>
<dbReference type="NCBIfam" id="TIGR00756">
    <property type="entry name" value="PPR"/>
    <property type="match status" value="7"/>
</dbReference>
<dbReference type="GO" id="GO:0009451">
    <property type="term" value="P:RNA modification"/>
    <property type="evidence" value="ECO:0007669"/>
    <property type="project" value="InterPro"/>
</dbReference>
<keyword evidence="4" id="KW-1185">Reference proteome</keyword>
<dbReference type="Pfam" id="PF20431">
    <property type="entry name" value="E_motif"/>
    <property type="match status" value="1"/>
</dbReference>
<feature type="repeat" description="PPR" evidence="2">
    <location>
        <begin position="326"/>
        <end position="360"/>
    </location>
</feature>
<dbReference type="Pfam" id="PF13041">
    <property type="entry name" value="PPR_2"/>
    <property type="match status" value="2"/>
</dbReference>
<dbReference type="PANTHER" id="PTHR47926">
    <property type="entry name" value="PENTATRICOPEPTIDE REPEAT-CONTAINING PROTEIN"/>
    <property type="match status" value="1"/>
</dbReference>
<evidence type="ECO:0000256" key="1">
    <source>
        <dbReference type="ARBA" id="ARBA00022737"/>
    </source>
</evidence>
<comment type="caution">
    <text evidence="3">The sequence shown here is derived from an EMBL/GenBank/DDBJ whole genome shotgun (WGS) entry which is preliminary data.</text>
</comment>
<dbReference type="PROSITE" id="PS51375">
    <property type="entry name" value="PPR"/>
    <property type="match status" value="7"/>
</dbReference>
<dbReference type="FunFam" id="1.25.40.10:FF:000280">
    <property type="entry name" value="Pentatricopeptide repeat-containing protein"/>
    <property type="match status" value="1"/>
</dbReference>
<sequence>MYSKCNSIESAQMAFNDLPTKNSHSWNTILSAYHRIGLLEKARNLFDEMPNPNPISYNSMISGLTHHGFHRESIDLFQRMQKQYNGLFLDEFTVVNLASACAGLEGLELLRQVHGRVVVVGFEFNLIMYNALVDAYGKCGDPDASYYIFIRMHERDIISWTSMVVAYARASRLKEACWLFDQMPIKNVVSWTALIAGLAQNGHGDEALSLFERMLNERIPASAFTFVSVLSACADLALIEKGKQIHGHIIRSSSRGDLFNVFLFNALIDMYSKCGDMTSATTLFEGMPEKDIISWNTLVTGFAQNGNAKESLIVFGKMIEASIKPNHVTFIGVLSSCSHKGLVSEGRRILDLMKDYGVHPRSDHYAILIDMLGRNNRLEEAMELIESTTHGSDRVGMWGAVLGACRIHGNLDLATRAAEALFELEPRNAARYVMLSNIYAAASRWHDARQVRRLMKEKNLRKEAAYSWIEVRNAKHGFVAEDKSHCQTKEIYELIAKLVDQMKEAGYLPHSSNFSSL</sequence>
<proteinExistence type="predicted"/>
<dbReference type="Pfam" id="PF01535">
    <property type="entry name" value="PPR"/>
    <property type="match status" value="4"/>
</dbReference>
<dbReference type="Proteomes" id="UP000655225">
    <property type="component" value="Unassembled WGS sequence"/>
</dbReference>
<dbReference type="InterPro" id="IPR046848">
    <property type="entry name" value="E_motif"/>
</dbReference>
<dbReference type="PANTHER" id="PTHR47926:SF346">
    <property type="entry name" value="PENTATRICOPEPTIDE REPEAT-CONTAINING PROTEIN"/>
    <property type="match status" value="1"/>
</dbReference>
<feature type="repeat" description="PPR" evidence="2">
    <location>
        <begin position="260"/>
        <end position="290"/>
    </location>
</feature>